<dbReference type="PANTHER" id="PTHR43280:SF2">
    <property type="entry name" value="HTH-TYPE TRANSCRIPTIONAL REGULATOR EXSA"/>
    <property type="match status" value="1"/>
</dbReference>
<keyword evidence="3" id="KW-0808">Transferase</keyword>
<evidence type="ECO:0000256" key="2">
    <source>
        <dbReference type="ARBA" id="ARBA00022603"/>
    </source>
</evidence>
<evidence type="ECO:0000313" key="14">
    <source>
        <dbReference type="Proteomes" id="UP001216510"/>
    </source>
</evidence>
<dbReference type="EMBL" id="CP119083">
    <property type="protein sequence ID" value="WEF35449.1"/>
    <property type="molecule type" value="Genomic_DNA"/>
</dbReference>
<evidence type="ECO:0000256" key="7">
    <source>
        <dbReference type="ARBA" id="ARBA00023015"/>
    </source>
</evidence>
<dbReference type="InterPro" id="IPR010316">
    <property type="entry name" value="AlkA_N"/>
</dbReference>
<keyword evidence="5" id="KW-0227">DNA damage</keyword>
<dbReference type="SMART" id="SM00342">
    <property type="entry name" value="HTH_ARAC"/>
    <property type="match status" value="1"/>
</dbReference>
<dbReference type="SUPFAM" id="SSF55945">
    <property type="entry name" value="TATA-box binding protein-like"/>
    <property type="match status" value="1"/>
</dbReference>
<evidence type="ECO:0000259" key="12">
    <source>
        <dbReference type="PROSITE" id="PS01124"/>
    </source>
</evidence>
<dbReference type="Gene3D" id="3.40.10.10">
    <property type="entry name" value="DNA Methylphosphotriester Repair Domain"/>
    <property type="match status" value="1"/>
</dbReference>
<dbReference type="SMART" id="SM01009">
    <property type="entry name" value="AlkA_N"/>
    <property type="match status" value="1"/>
</dbReference>
<organism evidence="13 14">
    <name type="scientific">Pseudoduganella chitinolytica</name>
    <dbReference type="NCBI Taxonomy" id="34070"/>
    <lineage>
        <taxon>Bacteria</taxon>
        <taxon>Pseudomonadati</taxon>
        <taxon>Pseudomonadota</taxon>
        <taxon>Betaproteobacteria</taxon>
        <taxon>Burkholderiales</taxon>
        <taxon>Oxalobacteraceae</taxon>
        <taxon>Telluria group</taxon>
        <taxon>Pseudoduganella</taxon>
    </lineage>
</organism>
<dbReference type="InterPro" id="IPR018062">
    <property type="entry name" value="HTH_AraC-typ_CS"/>
</dbReference>
<dbReference type="PANTHER" id="PTHR43280">
    <property type="entry name" value="ARAC-FAMILY TRANSCRIPTIONAL REGULATOR"/>
    <property type="match status" value="1"/>
</dbReference>
<dbReference type="SUPFAM" id="SSF57884">
    <property type="entry name" value="Ada DNA repair protein, N-terminal domain (N-Ada 10)"/>
    <property type="match status" value="1"/>
</dbReference>
<evidence type="ECO:0000256" key="1">
    <source>
        <dbReference type="ARBA" id="ARBA00001947"/>
    </source>
</evidence>
<dbReference type="Gene3D" id="3.30.310.20">
    <property type="entry name" value="DNA-3-methyladenine glycosylase AlkA, N-terminal domain"/>
    <property type="match status" value="1"/>
</dbReference>
<protein>
    <submittedName>
        <fullName evidence="13">Ada metal-binding domain-containing protein</fullName>
    </submittedName>
</protein>
<dbReference type="InterPro" id="IPR018060">
    <property type="entry name" value="HTH_AraC"/>
</dbReference>
<name>A0ABY8BM59_9BURK</name>
<evidence type="ECO:0000313" key="13">
    <source>
        <dbReference type="EMBL" id="WEF35449.1"/>
    </source>
</evidence>
<dbReference type="PROSITE" id="PS01124">
    <property type="entry name" value="HTH_ARAC_FAMILY_2"/>
    <property type="match status" value="1"/>
</dbReference>
<evidence type="ECO:0000256" key="3">
    <source>
        <dbReference type="ARBA" id="ARBA00022679"/>
    </source>
</evidence>
<evidence type="ECO:0000256" key="11">
    <source>
        <dbReference type="ARBA" id="ARBA00023204"/>
    </source>
</evidence>
<proteinExistence type="predicted"/>
<reference evidence="13 14" key="1">
    <citation type="submission" date="2023-02" db="EMBL/GenBank/DDBJ databases">
        <title>Gemone sequence of Telluria chitinolytica ACM 3522T.</title>
        <authorList>
            <person name="Frediansyah A."/>
            <person name="Miess H."/>
            <person name="Gross H."/>
        </authorList>
    </citation>
    <scope>NUCLEOTIDE SEQUENCE [LARGE SCALE GENOMIC DNA]</scope>
    <source>
        <strain evidence="13 14">ACM 3522</strain>
    </source>
</reference>
<dbReference type="Pfam" id="PF02805">
    <property type="entry name" value="Ada_Zn_binding"/>
    <property type="match status" value="1"/>
</dbReference>
<dbReference type="InterPro" id="IPR037046">
    <property type="entry name" value="AlkA_N_sf"/>
</dbReference>
<evidence type="ECO:0000256" key="6">
    <source>
        <dbReference type="ARBA" id="ARBA00022833"/>
    </source>
</evidence>
<keyword evidence="6" id="KW-0862">Zinc</keyword>
<dbReference type="Pfam" id="PF06029">
    <property type="entry name" value="AlkA_N"/>
    <property type="match status" value="1"/>
</dbReference>
<dbReference type="InterPro" id="IPR004026">
    <property type="entry name" value="Ada_DNA_repair_Zn-bd"/>
</dbReference>
<keyword evidence="14" id="KW-1185">Reference proteome</keyword>
<accession>A0ABY8BM59</accession>
<keyword evidence="10" id="KW-0804">Transcription</keyword>
<evidence type="ECO:0000256" key="4">
    <source>
        <dbReference type="ARBA" id="ARBA00022723"/>
    </source>
</evidence>
<dbReference type="Proteomes" id="UP001216510">
    <property type="component" value="Chromosome"/>
</dbReference>
<dbReference type="InterPro" id="IPR009057">
    <property type="entry name" value="Homeodomain-like_sf"/>
</dbReference>
<dbReference type="Pfam" id="PF12833">
    <property type="entry name" value="HTH_18"/>
    <property type="match status" value="1"/>
</dbReference>
<dbReference type="Gene3D" id="1.10.10.60">
    <property type="entry name" value="Homeodomain-like"/>
    <property type="match status" value="1"/>
</dbReference>
<dbReference type="SUPFAM" id="SSF46689">
    <property type="entry name" value="Homeodomain-like"/>
    <property type="match status" value="1"/>
</dbReference>
<keyword evidence="4" id="KW-0479">Metal-binding</keyword>
<evidence type="ECO:0000256" key="8">
    <source>
        <dbReference type="ARBA" id="ARBA00023125"/>
    </source>
</evidence>
<keyword evidence="2" id="KW-0489">Methyltransferase</keyword>
<dbReference type="InterPro" id="IPR035451">
    <property type="entry name" value="Ada-like_dom_sf"/>
</dbReference>
<keyword evidence="9" id="KW-0010">Activator</keyword>
<keyword evidence="11" id="KW-0234">DNA repair</keyword>
<feature type="domain" description="HTH araC/xylS-type" evidence="12">
    <location>
        <begin position="88"/>
        <end position="187"/>
    </location>
</feature>
<sequence>MDLTDRFSCHRAVQARDARFDGRFFVGVTSTGIYCRPICPARTPKLENCRFYPSAAAAQQSGFRPCLRCRPESAPGGGAWRGSSDTVARALALLGESGQHDEPALAAVAARLDVSMRQLRRLFQQHLGASPVAVLQTRRILVAKQLIHETRLPMTAVAMAAGFGSIRRFNETFQAMYGRPPSALRGRSAGQADSAAEIVLRLRYRPPYDWPALLAQCPVLPGIANVAGAEYRRAVRIGTASGTVRVWHEPARHNLHVGLRLDDIRMLADTLARVARACDTAADIAAIDAHLAADPLLAPPIAARPGLRVAGPWDPFEAAVLALLPPGALPALLARCAEALAPALQLPGVTHLFPAPAAVAAAGLADLPAAPQLLQALQALAHAMARDATFLQPGSAPVGARLATLAGFDAPLAARVATAVAGEGDAFCCADPALLARSSAWQPWRAYAARHLSLTEETPCAV</sequence>
<dbReference type="PROSITE" id="PS00041">
    <property type="entry name" value="HTH_ARAC_FAMILY_1"/>
    <property type="match status" value="1"/>
</dbReference>
<dbReference type="RefSeq" id="WP_277418106.1">
    <property type="nucleotide sequence ID" value="NZ_CP119083.1"/>
</dbReference>
<keyword evidence="8" id="KW-0238">DNA-binding</keyword>
<evidence type="ECO:0000256" key="9">
    <source>
        <dbReference type="ARBA" id="ARBA00023159"/>
    </source>
</evidence>
<evidence type="ECO:0000256" key="10">
    <source>
        <dbReference type="ARBA" id="ARBA00023163"/>
    </source>
</evidence>
<evidence type="ECO:0000256" key="5">
    <source>
        <dbReference type="ARBA" id="ARBA00022763"/>
    </source>
</evidence>
<gene>
    <name evidence="13" type="ORF">PX653_12070</name>
</gene>
<comment type="cofactor">
    <cofactor evidence="1">
        <name>Zn(2+)</name>
        <dbReference type="ChEBI" id="CHEBI:29105"/>
    </cofactor>
</comment>
<keyword evidence="7" id="KW-0805">Transcription regulation</keyword>